<dbReference type="Proteomes" id="UP001231701">
    <property type="component" value="Chromosome"/>
</dbReference>
<dbReference type="RefSeq" id="WP_306693132.1">
    <property type="nucleotide sequence ID" value="NZ_CP121271.1"/>
</dbReference>
<dbReference type="InterPro" id="IPR008928">
    <property type="entry name" value="6-hairpin_glycosidase_sf"/>
</dbReference>
<evidence type="ECO:0000256" key="1">
    <source>
        <dbReference type="SAM" id="MobiDB-lite"/>
    </source>
</evidence>
<name>A0AAX3ZP41_STRRO</name>
<feature type="region of interest" description="Disordered" evidence="1">
    <location>
        <begin position="1"/>
        <end position="100"/>
    </location>
</feature>
<organism evidence="3 4">
    <name type="scientific">Streptomyces rochei</name>
    <name type="common">Streptomyces parvullus</name>
    <dbReference type="NCBI Taxonomy" id="1928"/>
    <lineage>
        <taxon>Bacteria</taxon>
        <taxon>Bacillati</taxon>
        <taxon>Actinomycetota</taxon>
        <taxon>Actinomycetes</taxon>
        <taxon>Kitasatosporales</taxon>
        <taxon>Streptomycetaceae</taxon>
        <taxon>Streptomyces</taxon>
        <taxon>Streptomyces rochei group</taxon>
    </lineage>
</organism>
<dbReference type="Gene3D" id="1.50.10.10">
    <property type="match status" value="1"/>
</dbReference>
<proteinExistence type="predicted"/>
<feature type="domain" description="Putative glycogen debranching enzyme N-terminal" evidence="2">
    <location>
        <begin position="111"/>
        <end position="281"/>
    </location>
</feature>
<dbReference type="InterPro" id="IPR012341">
    <property type="entry name" value="6hp_glycosidase-like_sf"/>
</dbReference>
<dbReference type="GO" id="GO:0005975">
    <property type="term" value="P:carbohydrate metabolic process"/>
    <property type="evidence" value="ECO:0007669"/>
    <property type="project" value="InterPro"/>
</dbReference>
<protein>
    <submittedName>
        <fullName evidence="3">Glycogen debranching N-terminal domain-containing protein</fullName>
    </submittedName>
</protein>
<evidence type="ECO:0000259" key="2">
    <source>
        <dbReference type="Pfam" id="PF14742"/>
    </source>
</evidence>
<reference evidence="3" key="1">
    <citation type="submission" date="2023-03" db="EMBL/GenBank/DDBJ databases">
        <title>Borrelidin-producing and root-colonizing Streptomyces rochei is a potent biopesticide for soil-borne oomycete-caused plant diseases.</title>
        <authorList>
            <person name="Zhou D."/>
            <person name="Wang X."/>
            <person name="Navarro-Munoz J.C."/>
            <person name="Li W."/>
            <person name="Li J."/>
            <person name="Jiu M."/>
            <person name="Deng S."/>
            <person name="Ye Y."/>
            <person name="Daly P."/>
            <person name="Wei L."/>
        </authorList>
    </citation>
    <scope>NUCLEOTIDE SEQUENCE</scope>
    <source>
        <strain evidence="3">JK1</strain>
    </source>
</reference>
<sequence>MHQPIHAPRGVTHPAATGRGNGPRPSPAAPAAPVGGSGQGPGRGSVPPWARPGPPSIPSSARPVREPTDTGPTGARVHLAARGAPPGRPHRPGDLPPTHRTLVGVALPGLVISTEHAQLNGLGLEGFYRAGRRLLSRCRLRVAGREPLPSSARTAGADRTCFVATLRTSSAPGPDPDVVIERTRHADGTERITLRSCASAPLRLPVEVALGTDLADLGAIAAGGAGPELPATVHDSGLRWSSAAGSVSVTATPPPTEALASAGLLRWEFVLPPGGSAGVELRVRADGAGPVRAVGRTAADPLASAYATGDDPVVPALLRTGVQDLRALLLRDPAHPADIHTAAGIPWRCGPVPAEALAAARMALPLGTRLAAGTLRVLARTQRLGPGPGAGMIPGPVRDAGPHLPPGCTGTEATLLFPVLLAEARRWGLGTPETQELLPVAERCLTWLRTTVGNGTYVPDPQLHGPIRCETQAHAHRAALLGAELLDDFDRPGGDWLRQWAQRLRTAFRRDFWIDDPAGGRPAAALTPDGGVVPHLGAAAAHLLDTGLLGGGTVAPGLLDPARTGRLARLLGSPAMDSGWGLRSLAATEAGYTPFGHRAGAVHVRDTAIAVAGLAAAGHDKEAGALLRGVLDAAGAFAHRLPDMYAGEQRADAGAPLPHPAACRPAATAAAAGVLLLTTLAGIRPDTPAGTVTLRPVRSAPLGQLALTGLRVAGKPFSVRVGRLGLAMVEEAADGLQLGM</sequence>
<accession>A0AAX3ZP41</accession>
<evidence type="ECO:0000313" key="4">
    <source>
        <dbReference type="Proteomes" id="UP001231701"/>
    </source>
</evidence>
<dbReference type="AlphaFoldDB" id="A0AAX3ZP41"/>
<dbReference type="GeneID" id="90945713"/>
<dbReference type="SUPFAM" id="SSF48208">
    <property type="entry name" value="Six-hairpin glycosidases"/>
    <property type="match status" value="1"/>
</dbReference>
<dbReference type="InterPro" id="IPR032856">
    <property type="entry name" value="GDE_N_bis"/>
</dbReference>
<dbReference type="EMBL" id="CP121271">
    <property type="protein sequence ID" value="WMC88971.1"/>
    <property type="molecule type" value="Genomic_DNA"/>
</dbReference>
<gene>
    <name evidence="3" type="ORF">P7W03_26775</name>
</gene>
<dbReference type="Pfam" id="PF14742">
    <property type="entry name" value="GDE_N_bis"/>
    <property type="match status" value="1"/>
</dbReference>
<evidence type="ECO:0000313" key="3">
    <source>
        <dbReference type="EMBL" id="WMC88971.1"/>
    </source>
</evidence>